<gene>
    <name evidence="3" type="ORF">SAMN04488028_104306</name>
</gene>
<dbReference type="Proteomes" id="UP000184474">
    <property type="component" value="Unassembled WGS sequence"/>
</dbReference>
<reference evidence="4" key="1">
    <citation type="submission" date="2016-11" db="EMBL/GenBank/DDBJ databases">
        <authorList>
            <person name="Varghese N."/>
            <person name="Submissions S."/>
        </authorList>
    </citation>
    <scope>NUCLEOTIDE SEQUENCE [LARGE SCALE GENOMIC DNA]</scope>
    <source>
        <strain evidence="4">DSM 26134</strain>
    </source>
</reference>
<dbReference type="RefSeq" id="WP_073122900.1">
    <property type="nucleotide sequence ID" value="NZ_FRAA01000004.1"/>
</dbReference>
<dbReference type="AlphaFoldDB" id="A0A1M6RV94"/>
<dbReference type="EMBL" id="FRAA01000004">
    <property type="protein sequence ID" value="SHK36442.1"/>
    <property type="molecule type" value="Genomic_DNA"/>
</dbReference>
<dbReference type="Pfam" id="PF25679">
    <property type="entry name" value="DUF7947"/>
    <property type="match status" value="1"/>
</dbReference>
<evidence type="ECO:0000313" key="3">
    <source>
        <dbReference type="EMBL" id="SHK36442.1"/>
    </source>
</evidence>
<name>A0A1M6RV94_REIAG</name>
<evidence type="ECO:0000259" key="2">
    <source>
        <dbReference type="Pfam" id="PF25679"/>
    </source>
</evidence>
<dbReference type="Pfam" id="PF25678">
    <property type="entry name" value="DUF7946"/>
    <property type="match status" value="1"/>
</dbReference>
<dbReference type="InterPro" id="IPR057707">
    <property type="entry name" value="DUF7947"/>
</dbReference>
<sequence>MSEVRFIIRYTGGNAENHKLDLYDAATSIHGLAKALAITTHALVTEGEIRSKGGSIPDVNFFLHPPQKGSFVEIVTIAFEDPAVKVIGASVLTSVFWDMLNYTWKIASGKNATPTQRIPKKILAKNDTFPQEIADVLEKSLQQIHRPILHDNNIKIEVKRPKKGVVIEFNRETLNHVYLQDEPQIQDNISGNVTKYNILSGYGRFYDDVNQKTIPFNLGSDIISQDKEVLTTSLSDASKGDGGKILLRAKVINDRTGHVKRYIIENARKNNDSGLQAIQ</sequence>
<organism evidence="3 4">
    <name type="scientific">Reichenbachiella agariperforans</name>
    <dbReference type="NCBI Taxonomy" id="156994"/>
    <lineage>
        <taxon>Bacteria</taxon>
        <taxon>Pseudomonadati</taxon>
        <taxon>Bacteroidota</taxon>
        <taxon>Cytophagia</taxon>
        <taxon>Cytophagales</taxon>
        <taxon>Reichenbachiellaceae</taxon>
        <taxon>Reichenbachiella</taxon>
    </lineage>
</organism>
<evidence type="ECO:0000313" key="4">
    <source>
        <dbReference type="Proteomes" id="UP000184474"/>
    </source>
</evidence>
<proteinExistence type="predicted"/>
<dbReference type="InterPro" id="IPR057706">
    <property type="entry name" value="DUF7946"/>
</dbReference>
<accession>A0A1M6RV94</accession>
<dbReference type="STRING" id="156994.SAMN04488028_104306"/>
<keyword evidence="4" id="KW-1185">Reference proteome</keyword>
<protein>
    <submittedName>
        <fullName evidence="3">Uncharacterized protein</fullName>
    </submittedName>
</protein>
<evidence type="ECO:0000259" key="1">
    <source>
        <dbReference type="Pfam" id="PF25678"/>
    </source>
</evidence>
<feature type="domain" description="DUF7947" evidence="2">
    <location>
        <begin position="188"/>
        <end position="267"/>
    </location>
</feature>
<feature type="domain" description="DUF7946" evidence="1">
    <location>
        <begin position="6"/>
        <end position="148"/>
    </location>
</feature>